<gene>
    <name evidence="2" type="ORF">FMAN_00156</name>
</gene>
<evidence type="ECO:0000313" key="3">
    <source>
        <dbReference type="Proteomes" id="UP000184255"/>
    </source>
</evidence>
<proteinExistence type="predicted"/>
<dbReference type="GeneID" id="65079429"/>
<dbReference type="Proteomes" id="UP000184255">
    <property type="component" value="Unassembled WGS sequence"/>
</dbReference>
<dbReference type="VEuPathDB" id="FungiDB:FMAN_00156"/>
<keyword evidence="3" id="KW-1185">Reference proteome</keyword>
<feature type="region of interest" description="Disordered" evidence="1">
    <location>
        <begin position="1"/>
        <end position="23"/>
    </location>
</feature>
<comment type="caution">
    <text evidence="2">The sequence shown here is derived from an EMBL/GenBank/DDBJ whole genome shotgun (WGS) entry which is preliminary data.</text>
</comment>
<reference evidence="3" key="1">
    <citation type="journal article" date="2016" name="Genome Biol. Evol.">
        <title>Comparative 'omics' of the Fusarium fujikuroi species complex highlights differences in genetic potential and metabolite synthesis.</title>
        <authorList>
            <person name="Niehaus E.-M."/>
            <person name="Muensterkoetter M."/>
            <person name="Proctor R.H."/>
            <person name="Brown D.W."/>
            <person name="Sharon A."/>
            <person name="Idan Y."/>
            <person name="Oren-Young L."/>
            <person name="Sieber C.M."/>
            <person name="Novak O."/>
            <person name="Pencik A."/>
            <person name="Tarkowska D."/>
            <person name="Hromadova K."/>
            <person name="Freeman S."/>
            <person name="Maymon M."/>
            <person name="Elazar M."/>
            <person name="Youssef S.A."/>
            <person name="El-Shabrawy E.S.M."/>
            <person name="Shalaby A.B.A."/>
            <person name="Houterman P."/>
            <person name="Brock N.L."/>
            <person name="Burkhardt I."/>
            <person name="Tsavkelova E.A."/>
            <person name="Dickschat J.S."/>
            <person name="Galuszka P."/>
            <person name="Gueldener U."/>
            <person name="Tudzynski B."/>
        </authorList>
    </citation>
    <scope>NUCLEOTIDE SEQUENCE [LARGE SCALE GENOMIC DNA]</scope>
    <source>
        <strain evidence="3">MRC7560</strain>
    </source>
</reference>
<dbReference type="EMBL" id="FCQH01000013">
    <property type="protein sequence ID" value="CVL02653.1"/>
    <property type="molecule type" value="Genomic_DNA"/>
</dbReference>
<feature type="compositionally biased region" description="Polar residues" evidence="1">
    <location>
        <begin position="8"/>
        <end position="23"/>
    </location>
</feature>
<accession>A0A1L7U2X1</accession>
<dbReference type="RefSeq" id="XP_041687699.1">
    <property type="nucleotide sequence ID" value="XM_041821972.1"/>
</dbReference>
<dbReference type="AlphaFoldDB" id="A0A1L7U2X1"/>
<organism evidence="2 3">
    <name type="scientific">Fusarium mangiferae</name>
    <name type="common">Mango malformation disease fungus</name>
    <dbReference type="NCBI Taxonomy" id="192010"/>
    <lineage>
        <taxon>Eukaryota</taxon>
        <taxon>Fungi</taxon>
        <taxon>Dikarya</taxon>
        <taxon>Ascomycota</taxon>
        <taxon>Pezizomycotina</taxon>
        <taxon>Sordariomycetes</taxon>
        <taxon>Hypocreomycetidae</taxon>
        <taxon>Hypocreales</taxon>
        <taxon>Nectriaceae</taxon>
        <taxon>Fusarium</taxon>
        <taxon>Fusarium fujikuroi species complex</taxon>
    </lineage>
</organism>
<protein>
    <submittedName>
        <fullName evidence="2">Uncharacterized protein</fullName>
    </submittedName>
</protein>
<evidence type="ECO:0000313" key="2">
    <source>
        <dbReference type="EMBL" id="CVL02653.1"/>
    </source>
</evidence>
<sequence>MSNEDTEVIPNSPSIPMKPSSPQQQGRLALLPMEILLMITGKPKGEGGTLPYRDLKCLALSCSRLFHIIRPMYHFADGYAVFHSAVAHGDLAVMQRCAELGAAPRTIRDLLRGCSCPSEVPHKKHRLFDSLLEFVASGASPLGKCLNGLQWLLDEELEANEQIDQPWYENGNDDCDHMPELLVTILNRNTERARISGIIKMIELMKRYGYCLPYQMNIRTRYRLYPHERDNPALINQPLDVALRLHCPPSFLKIVLEEYQHHNLDIKGIYRTVPVQLTRWAGNSEGDRFEWHLQKTNLGNMAWNLFRDMFDPSISWKEAYPGEAADNFQVKMSKLMGHQAADSHELDALRSILKTLRNIATRAQRHGGLNEERDGKECWHMLCEALRPFSIESPLVVDGQNPRSDEDVPPPLHRFIFEVSWNPWKLLFHYQLQKPKFRAEMSFSWTQHDSWKLEQDENGIWHDSHWDYIHAYEHSSCDLPRWQLVDFDEFVAAVEEQWLKFNPYCLKHISQDFNDEI</sequence>
<name>A0A1L7U2X1_FUSMA</name>
<evidence type="ECO:0000256" key="1">
    <source>
        <dbReference type="SAM" id="MobiDB-lite"/>
    </source>
</evidence>